<gene>
    <name evidence="1" type="ORF">FKV70_01535</name>
</gene>
<evidence type="ECO:0000313" key="1">
    <source>
        <dbReference type="EMBL" id="TQS01057.1"/>
    </source>
</evidence>
<evidence type="ECO:0000313" key="2">
    <source>
        <dbReference type="Proteomes" id="UP000319219"/>
    </source>
</evidence>
<proteinExistence type="predicted"/>
<dbReference type="RefSeq" id="WP_142611620.1">
    <property type="nucleotide sequence ID" value="NZ_VIJZ01000001.1"/>
</dbReference>
<dbReference type="Proteomes" id="UP000319219">
    <property type="component" value="Unassembled WGS sequence"/>
</dbReference>
<dbReference type="EMBL" id="VIJZ01000001">
    <property type="protein sequence ID" value="TQS01057.1"/>
    <property type="molecule type" value="Genomic_DNA"/>
</dbReference>
<keyword evidence="2" id="KW-1185">Reference proteome</keyword>
<organism evidence="1 2">
    <name type="scientific">Paenibacillus ottowii</name>
    <dbReference type="NCBI Taxonomy" id="2315729"/>
    <lineage>
        <taxon>Bacteria</taxon>
        <taxon>Bacillati</taxon>
        <taxon>Bacillota</taxon>
        <taxon>Bacilli</taxon>
        <taxon>Bacillales</taxon>
        <taxon>Paenibacillaceae</taxon>
        <taxon>Paenibacillus</taxon>
    </lineage>
</organism>
<protein>
    <submittedName>
        <fullName evidence="1">Uncharacterized protein</fullName>
    </submittedName>
</protein>
<accession>A0ABY3B9N0</accession>
<name>A0ABY3B9N0_9BACL</name>
<sequence>MASEKTPNLGLNQIDRTSPKTTYFDLEKYLDQNWRSVDEFAGGVNDSVNEIKKRLDTTERKAVTLEPGVQIVRAEKAAPFSLTGLSGRTLVNLLGRVGSCDRIDSLLGWEADLAVDTSNKAQGTGSIKVTAKNASGVYNVYSTELKLTGGRYYVALADVKNINASSNIYVNFSTGGNKALKQSKDQSRFVTIYTKCVPTNDTEVNLEVTSISTATGQAFYVDAIRLYEINASDYAALDSMTAEQVAIKYPYVDSIMPVRNPYAIRYGENLAPHSFYSWDTKVGTPIIKDGQNVVVSSSNIMIASISPLVPGQIYTVSGQSSGATGRIHVNSQNETAVIGNVTGSGRISYTFTVPAGTNGIVIRLLGTSTEEITLSDIMLNIGNTVKPFKPREDSMLALQTDLHADPVSGGNADRIFVQEGQCFKSKIWRNLVLDGSLPWSFFSSATGYKVVRLPITNGRVDSERITKFDGKLIQHVFPLGGSDQSHLSPDSGVVGLSISSADSGWGDNYTPTTDEIKVYFMGWKMYDAGTYTPEAAQAATIATYNGTGTKYWVHRVGTATYSKPLPSSSYEEYTPYQLVYQLEAPTVEPIVSEGQLSFNEGDNQVEVGTGIVLRESSGVNTIAGFYAYINAEHPLKYKPWNILGVYRNGKKDSRWEVVIRPATDPAISIGRAFARLAVGLYDPADSFSTTYVMSDLSPIIQFIGSYAANEKTLLTDLVKSVQQANARVSVVENKKADKDKPEWITPTLLNGWVNYDTVRRPLSYYRDSQGWVHVQGYIKGGVGTFGSVIFSFPEGYKPESPIEVNGISNNGTNSTPCTLYVGVNSLQCDTDVKNSALVVNFSYRVKQ</sequence>
<dbReference type="Gene3D" id="2.60.120.260">
    <property type="entry name" value="Galactose-binding domain-like"/>
    <property type="match status" value="1"/>
</dbReference>
<reference evidence="1 2" key="1">
    <citation type="submission" date="2019-07" db="EMBL/GenBank/DDBJ databases">
        <title>Paenibacillus ottowii sp. nov. isolated from a fermentation system processing bovine manure.</title>
        <authorList>
            <person name="Velazquez L.F."/>
            <person name="Rajbanshi S."/>
            <person name="Guan S."/>
            <person name="Hinchee M."/>
            <person name="Welsh A."/>
        </authorList>
    </citation>
    <scope>NUCLEOTIDE SEQUENCE [LARGE SCALE GENOMIC DNA]</scope>
    <source>
        <strain evidence="1 2">MS2379</strain>
    </source>
</reference>
<comment type="caution">
    <text evidence="1">The sequence shown here is derived from an EMBL/GenBank/DDBJ whole genome shotgun (WGS) entry which is preliminary data.</text>
</comment>